<evidence type="ECO:0000259" key="19">
    <source>
        <dbReference type="Pfam" id="PF06202"/>
    </source>
</evidence>
<proteinExistence type="inferred from homology"/>
<feature type="transmembrane region" description="Helical" evidence="18">
    <location>
        <begin position="1462"/>
        <end position="1481"/>
    </location>
</feature>
<sequence>MARFSTPDQPDSPPFMVWNLDLNEDGTTPRDKSFIRIPSSLNQTCAIRFRLLIGSTASIGATLHTNYPLDGSDYERTKFHAKKFNFNNQTEQICEFRIQRPGPYQYYVSYKSLDTNGDDSLKRDSISCASDANPLLERIYHAFEDRRSPTAYFLVDPQLTLSGQALALDGIVLQSVSPKWLGLMSNWTPHLAASSKMGYNMMHFIPMQQRGGSDSPYSLSDQLELSDDLFEKPLGRHEKDTKLREMLLEMKHKHKLLGVTDMVWNHTAFNSDWLCDHPEAGFNLENSPHLRSAYELDAQLAQFSRNLSDYGLDRMVHSVADVDRLMDAVTEHVVQPIRLWEFYTIDVEAAIESVSKAWDAISTAQVTEEDKAALEKLSGDARTEWLHKYMIHDHVHTLGTRFGRKIDAERTAAVMHLLVGGADKEEAMTQLRKLLDLLNLPYYREYDADVQTIHKNIRERVLYERLDSGSWKFGKPVDDSYKIVDPLFTTVKARSDKVPDDRLHLANNGWIWGGNPLDNFAGEQSKAYLLREVIVWGDCVKLNYGTSPEDNPWLWEHMRQYTLNMARAFHGFRIDNCHSTPIELAEYLLDEARKINPNLYVIAELFTGSEDTDRIFVQRLGINSLIREAMQAWDSHEMSRLAHRHGGRPIGSLALDCLGEPGFFTDDEHGGTRVHGIVAPLSASLPHAIFFDCTHDNQVPAQKRTMEDALPNTAIVAMTACATGSNRGYDELYPEHLNIVHEHRHYAVLKNPLTVGLGVAKAKLNQLHSEMAQYEEVHVHHESEYVTVHRVHPVTREGVLMIAHCAFPGAAENAPFENPRLYGTAVEPEFAFRLRPAAEDQGADAKEDKDVLRGLPSSLETLSAPGIYQHTDERGVFTELQLPQDFGPGSVLVVRTRLVGFKPNLDWKIRTCADEAVSELSLGDLNIALYRCDAEERDTIGNGTYNVPELGLLPYCGIQGWYAHLRYIIPNNDLGHPLCAHLRQGAWALDYISGRLHKHSKVYPQLAQLAAWFDERWELIRHVPNFLLPRYFALTVHTANQALLQRALKLMPGSVVRSSRFTSQLALTSVQLLGHIQSAGLRPRDAIENSMSAGLPHFSTHHMRCWGRDVFVSLEGLMLATGRFDDARNHIMAFGSTLKHGLIPNLLDAGRFPRYNARDATWYWLYAVQRYCMRSPEGTAFLDTKVARRFPDGETFVPWDSEKAFSRTSTIAELVQEIMERHARGISFREWNAGPQLDEHMRDEGFNINISVDFAGTGFVSGGNQWNCGTWMDKMGSSEKAGIRGVPGSPRDGAAIEIVSLQKAALRWLTDLYSEGKFAHEGVTTANGSHVSYSDWNRKVQINFGKYFWIPLDPADDAKYHVDSTLVNRRGIFRDSYGASNAWADYQFRPNIVIGMTAAPELFDTRDGIICLHKIGAILAGPLGMRTLDPSDTRYRPDYDNSNDSDDPFVAQGINYHQGPEWLWLTGHYLLALMIFLYYMIRSRSADYTPELNYALRTLYHELHARMVVLKHHISTSSYAGLPELTNSNGSHCRDSCETQAWSSGCLLMGLHEMMRLENLVHKALKAEELKENAAMN</sequence>
<evidence type="ECO:0000256" key="12">
    <source>
        <dbReference type="ARBA" id="ARBA00023056"/>
    </source>
</evidence>
<feature type="domain" description="Eukaryotic glycogen debranching enzyme N-terminal" evidence="20">
    <location>
        <begin position="48"/>
        <end position="161"/>
    </location>
</feature>
<evidence type="ECO:0000256" key="14">
    <source>
        <dbReference type="ARBA" id="ARBA00023295"/>
    </source>
</evidence>
<reference evidence="23" key="1">
    <citation type="submission" date="2022-07" db="EMBL/GenBank/DDBJ databases">
        <title>Phylogenomic reconstructions and comparative analyses of Kickxellomycotina fungi.</title>
        <authorList>
            <person name="Reynolds N.K."/>
            <person name="Stajich J.E."/>
            <person name="Barry K."/>
            <person name="Grigoriev I.V."/>
            <person name="Crous P."/>
            <person name="Smith M.E."/>
        </authorList>
    </citation>
    <scope>NUCLEOTIDE SEQUENCE</scope>
    <source>
        <strain evidence="23">NRRL 1565</strain>
    </source>
</reference>
<dbReference type="PANTHER" id="PTHR10569">
    <property type="entry name" value="GLYCOGEN DEBRANCHING ENZYME"/>
    <property type="match status" value="1"/>
</dbReference>
<keyword evidence="9" id="KW-0328">Glycosyltransferase</keyword>
<comment type="similarity">
    <text evidence="15">Belongs to the glycogen debranching enzyme family.</text>
</comment>
<name>A0A9W8HYB5_9FUNG</name>
<keyword evidence="10" id="KW-0808">Transferase</keyword>
<evidence type="ECO:0000256" key="3">
    <source>
        <dbReference type="ARBA" id="ARBA00003530"/>
    </source>
</evidence>
<evidence type="ECO:0000313" key="24">
    <source>
        <dbReference type="Proteomes" id="UP001140094"/>
    </source>
</evidence>
<dbReference type="GO" id="GO:0005737">
    <property type="term" value="C:cytoplasm"/>
    <property type="evidence" value="ECO:0007669"/>
    <property type="project" value="UniProtKB-SubCell"/>
</dbReference>
<dbReference type="EMBL" id="JANBUO010000056">
    <property type="protein sequence ID" value="KAJ2808305.1"/>
    <property type="molecule type" value="Genomic_DNA"/>
</dbReference>
<accession>A0A9W8HYB5</accession>
<dbReference type="Pfam" id="PF06202">
    <property type="entry name" value="GDE_C"/>
    <property type="match status" value="1"/>
</dbReference>
<dbReference type="FunFam" id="3.20.20.80:FF:000242">
    <property type="entry name" value="Glycogen debranching enzyme Gdb1, putative"/>
    <property type="match status" value="1"/>
</dbReference>
<evidence type="ECO:0000256" key="4">
    <source>
        <dbReference type="ARBA" id="ARBA00004496"/>
    </source>
</evidence>
<evidence type="ECO:0000256" key="7">
    <source>
        <dbReference type="ARBA" id="ARBA00020723"/>
    </source>
</evidence>
<evidence type="ECO:0000256" key="17">
    <source>
        <dbReference type="SAM" id="Coils"/>
    </source>
</evidence>
<evidence type="ECO:0000256" key="8">
    <source>
        <dbReference type="ARBA" id="ARBA00022490"/>
    </source>
</evidence>
<evidence type="ECO:0000256" key="2">
    <source>
        <dbReference type="ARBA" id="ARBA00000927"/>
    </source>
</evidence>
<comment type="caution">
    <text evidence="23">The sequence shown here is derived from an EMBL/GenBank/DDBJ whole genome shotgun (WGS) entry which is preliminary data.</text>
</comment>
<dbReference type="SUPFAM" id="SSF51445">
    <property type="entry name" value="(Trans)glycosidases"/>
    <property type="match status" value="1"/>
</dbReference>
<organism evidence="23 24">
    <name type="scientific">Coemansia guatemalensis</name>
    <dbReference type="NCBI Taxonomy" id="2761395"/>
    <lineage>
        <taxon>Eukaryota</taxon>
        <taxon>Fungi</taxon>
        <taxon>Fungi incertae sedis</taxon>
        <taxon>Zoopagomycota</taxon>
        <taxon>Kickxellomycotina</taxon>
        <taxon>Kickxellomycetes</taxon>
        <taxon>Kickxellales</taxon>
        <taxon>Kickxellaceae</taxon>
        <taxon>Coemansia</taxon>
    </lineage>
</organism>
<keyword evidence="8" id="KW-0963">Cytoplasm</keyword>
<protein>
    <recommendedName>
        <fullName evidence="7">Glycogen debranching enzyme</fullName>
        <ecNumber evidence="5">2.4.1.25</ecNumber>
        <ecNumber evidence="6">3.2.1.33</ecNumber>
    </recommendedName>
    <alternativeName>
        <fullName evidence="16">Glycogen debrancher</fullName>
    </alternativeName>
</protein>
<dbReference type="Pfam" id="PF14702">
    <property type="entry name" value="hGDE_central"/>
    <property type="match status" value="1"/>
</dbReference>
<dbReference type="GO" id="GO:0005980">
    <property type="term" value="P:glycogen catabolic process"/>
    <property type="evidence" value="ECO:0007669"/>
    <property type="project" value="InterPro"/>
</dbReference>
<feature type="coiled-coil region" evidence="17">
    <location>
        <begin position="757"/>
        <end position="784"/>
    </location>
</feature>
<dbReference type="EC" id="2.4.1.25" evidence="5"/>
<dbReference type="FunFam" id="1.50.10.10:FF:000039">
    <property type="entry name" value="Glycogen debranching enzyme Gdb1, putative"/>
    <property type="match status" value="1"/>
</dbReference>
<evidence type="ECO:0000256" key="18">
    <source>
        <dbReference type="SAM" id="Phobius"/>
    </source>
</evidence>
<comment type="subcellular location">
    <subcellularLocation>
        <location evidence="4">Cytoplasm</location>
    </subcellularLocation>
</comment>
<evidence type="ECO:0000256" key="13">
    <source>
        <dbReference type="ARBA" id="ARBA00023268"/>
    </source>
</evidence>
<comment type="function">
    <text evidence="3">Multifunctional enzyme acting as 1,4-alpha-D-glucan:1,4-alpha-D-glucan 4-alpha-D-glycosyltransferase and amylo-1,6-glucosidase in glycogen degradation.</text>
</comment>
<dbReference type="InterPro" id="IPR008928">
    <property type="entry name" value="6-hairpin_glycosidase_sf"/>
</dbReference>
<dbReference type="Pfam" id="PF14699">
    <property type="entry name" value="hGDE_N"/>
    <property type="match status" value="1"/>
</dbReference>
<dbReference type="InterPro" id="IPR032790">
    <property type="entry name" value="GDE_C"/>
</dbReference>
<evidence type="ECO:0000256" key="1">
    <source>
        <dbReference type="ARBA" id="ARBA00000439"/>
    </source>
</evidence>
<dbReference type="GO" id="GO:0004134">
    <property type="term" value="F:4-alpha-glucanotransferase activity"/>
    <property type="evidence" value="ECO:0007669"/>
    <property type="project" value="UniProtKB-EC"/>
</dbReference>
<dbReference type="InterPro" id="IPR032792">
    <property type="entry name" value="AGL_glucanoTrfase"/>
</dbReference>
<evidence type="ECO:0000256" key="5">
    <source>
        <dbReference type="ARBA" id="ARBA00012560"/>
    </source>
</evidence>
<keyword evidence="12" id="KW-0320">Glycogen biosynthesis</keyword>
<evidence type="ECO:0000313" key="23">
    <source>
        <dbReference type="EMBL" id="KAJ2808305.1"/>
    </source>
</evidence>
<dbReference type="Gene3D" id="3.20.20.80">
    <property type="entry name" value="Glycosidases"/>
    <property type="match status" value="2"/>
</dbReference>
<dbReference type="EC" id="3.2.1.33" evidence="6"/>
<dbReference type="Pfam" id="PF14701">
    <property type="entry name" value="hDGE_amylase"/>
    <property type="match status" value="1"/>
</dbReference>
<keyword evidence="17" id="KW-0175">Coiled coil</keyword>
<evidence type="ECO:0000256" key="16">
    <source>
        <dbReference type="ARBA" id="ARBA00031477"/>
    </source>
</evidence>
<feature type="domain" description="Glycogen debranching enzyme glucanotransferase" evidence="21">
    <location>
        <begin position="165"/>
        <end position="600"/>
    </location>
</feature>
<dbReference type="Proteomes" id="UP001140094">
    <property type="component" value="Unassembled WGS sequence"/>
</dbReference>
<keyword evidence="18" id="KW-0812">Transmembrane</keyword>
<dbReference type="SUPFAM" id="SSF48208">
    <property type="entry name" value="Six-hairpin glycosidases"/>
    <property type="match status" value="1"/>
</dbReference>
<dbReference type="GO" id="GO:0004135">
    <property type="term" value="F:amylo-alpha-1,6-glucosidase activity"/>
    <property type="evidence" value="ECO:0007669"/>
    <property type="project" value="UniProtKB-EC"/>
</dbReference>
<keyword evidence="18" id="KW-0472">Membrane</keyword>
<comment type="catalytic activity">
    <reaction evidence="1">
        <text>Transfers a segment of a (1-&gt;4)-alpha-D-glucan to a new position in an acceptor, which may be glucose or a (1-&gt;4)-alpha-D-glucan.</text>
        <dbReference type="EC" id="2.4.1.25"/>
    </reaction>
</comment>
<keyword evidence="24" id="KW-1185">Reference proteome</keyword>
<dbReference type="PANTHER" id="PTHR10569:SF2">
    <property type="entry name" value="GLYCOGEN DEBRANCHING ENZYME"/>
    <property type="match status" value="1"/>
</dbReference>
<keyword evidence="11" id="KW-0378">Hydrolase</keyword>
<feature type="domain" description="Glycogen debranching enzyme central" evidence="22">
    <location>
        <begin position="756"/>
        <end position="996"/>
    </location>
</feature>
<evidence type="ECO:0000256" key="11">
    <source>
        <dbReference type="ARBA" id="ARBA00022801"/>
    </source>
</evidence>
<gene>
    <name evidence="23" type="primary">GDB1</name>
    <name evidence="23" type="ORF">H4R20_000933</name>
</gene>
<evidence type="ECO:0000259" key="22">
    <source>
        <dbReference type="Pfam" id="PF14702"/>
    </source>
</evidence>
<dbReference type="InterPro" id="IPR010401">
    <property type="entry name" value="AGL/Gdb1"/>
</dbReference>
<feature type="domain" description="Glycogen debranching enzyme C-terminal" evidence="19">
    <location>
        <begin position="1085"/>
        <end position="1548"/>
    </location>
</feature>
<dbReference type="InterPro" id="IPR012341">
    <property type="entry name" value="6hp_glycosidase-like_sf"/>
</dbReference>
<comment type="catalytic activity">
    <reaction evidence="2">
        <text>Hydrolysis of (1-&gt;6)-alpha-D-glucosidic branch linkages in glycogen phosphorylase limit dextrin.</text>
        <dbReference type="EC" id="3.2.1.33"/>
    </reaction>
</comment>
<evidence type="ECO:0000256" key="6">
    <source>
        <dbReference type="ARBA" id="ARBA00012778"/>
    </source>
</evidence>
<keyword evidence="14" id="KW-0326">Glycosidase</keyword>
<dbReference type="GO" id="GO:0005978">
    <property type="term" value="P:glycogen biosynthetic process"/>
    <property type="evidence" value="ECO:0007669"/>
    <property type="project" value="UniProtKB-KW"/>
</dbReference>
<evidence type="ECO:0000256" key="10">
    <source>
        <dbReference type="ARBA" id="ARBA00022679"/>
    </source>
</evidence>
<evidence type="ECO:0000259" key="20">
    <source>
        <dbReference type="Pfam" id="PF14699"/>
    </source>
</evidence>
<evidence type="ECO:0000256" key="15">
    <source>
        <dbReference type="ARBA" id="ARBA00025780"/>
    </source>
</evidence>
<keyword evidence="13" id="KW-0511">Multifunctional enzyme</keyword>
<keyword evidence="18" id="KW-1133">Transmembrane helix</keyword>
<dbReference type="InterPro" id="IPR032788">
    <property type="entry name" value="AGL_central"/>
</dbReference>
<dbReference type="OrthoDB" id="10248904at2759"/>
<dbReference type="InterPro" id="IPR017853">
    <property type="entry name" value="GH"/>
</dbReference>
<evidence type="ECO:0000256" key="9">
    <source>
        <dbReference type="ARBA" id="ARBA00022676"/>
    </source>
</evidence>
<dbReference type="InterPro" id="IPR029436">
    <property type="entry name" value="AGL_euk_N"/>
</dbReference>
<evidence type="ECO:0000259" key="21">
    <source>
        <dbReference type="Pfam" id="PF14701"/>
    </source>
</evidence>
<dbReference type="Gene3D" id="1.50.10.10">
    <property type="match status" value="1"/>
</dbReference>